<evidence type="ECO:0000313" key="2">
    <source>
        <dbReference type="Proteomes" id="UP001229952"/>
    </source>
</evidence>
<organism evidence="1 2">
    <name type="scientific">Streptomyces laculatispora</name>
    <dbReference type="NCBI Taxonomy" id="887464"/>
    <lineage>
        <taxon>Bacteria</taxon>
        <taxon>Bacillati</taxon>
        <taxon>Actinomycetota</taxon>
        <taxon>Actinomycetes</taxon>
        <taxon>Kitasatosporales</taxon>
        <taxon>Streptomycetaceae</taxon>
        <taxon>Streptomyces</taxon>
    </lineage>
</organism>
<gene>
    <name evidence="1" type="primary">fxsA</name>
    <name evidence="1" type="ORF">P8A22_30820</name>
</gene>
<evidence type="ECO:0000313" key="1">
    <source>
        <dbReference type="EMBL" id="WLQ43922.1"/>
    </source>
</evidence>
<dbReference type="EMBL" id="CP120992">
    <property type="protein sequence ID" value="WLQ43922.1"/>
    <property type="molecule type" value="Genomic_DNA"/>
</dbReference>
<dbReference type="InterPro" id="IPR026334">
    <property type="entry name" value="FxSxx-COOH"/>
</dbReference>
<dbReference type="NCBIfam" id="TIGR04268">
    <property type="entry name" value="FxSxx-COOH"/>
    <property type="match status" value="1"/>
</dbReference>
<sequence>MKTSESSLSFAVAKKSRVPLTAIDARGGEAARKLGRVHVASAGRSLQAATFNSAL</sequence>
<protein>
    <submittedName>
        <fullName evidence="1">FxSxx-COOH protein</fullName>
    </submittedName>
</protein>
<reference evidence="1 2" key="1">
    <citation type="submission" date="2023-03" db="EMBL/GenBank/DDBJ databases">
        <title>Isolation and description of six Streptomyces strains from soil environments, able to metabolize different microbial glucans.</title>
        <authorList>
            <person name="Widen T."/>
            <person name="Larsbrink J."/>
        </authorList>
    </citation>
    <scope>NUCLEOTIDE SEQUENCE [LARGE SCALE GENOMIC DNA]</scope>
    <source>
        <strain evidence="1 2">Mut2</strain>
    </source>
</reference>
<name>A0ABY9IAJ4_9ACTN</name>
<dbReference type="Proteomes" id="UP001229952">
    <property type="component" value="Chromosome"/>
</dbReference>
<keyword evidence="2" id="KW-1185">Reference proteome</keyword>
<proteinExistence type="predicted"/>
<accession>A0ABY9IAJ4</accession>
<dbReference type="RefSeq" id="WP_306091336.1">
    <property type="nucleotide sequence ID" value="NZ_CP120992.1"/>
</dbReference>